<keyword evidence="3" id="KW-1185">Reference proteome</keyword>
<dbReference type="EMBL" id="JQCL01000103">
    <property type="protein sequence ID" value="KRO07452.1"/>
    <property type="molecule type" value="Genomic_DNA"/>
</dbReference>
<organism evidence="2 3">
    <name type="scientific">Lactiplantibacillus xiangfangensis</name>
    <dbReference type="NCBI Taxonomy" id="942150"/>
    <lineage>
        <taxon>Bacteria</taxon>
        <taxon>Bacillati</taxon>
        <taxon>Bacillota</taxon>
        <taxon>Bacilli</taxon>
        <taxon>Lactobacillales</taxon>
        <taxon>Lactobacillaceae</taxon>
        <taxon>Lactiplantibacillus</taxon>
    </lineage>
</organism>
<evidence type="ECO:0000256" key="1">
    <source>
        <dbReference type="SAM" id="Phobius"/>
    </source>
</evidence>
<feature type="transmembrane region" description="Helical" evidence="1">
    <location>
        <begin position="318"/>
        <end position="344"/>
    </location>
</feature>
<feature type="transmembrane region" description="Helical" evidence="1">
    <location>
        <begin position="350"/>
        <end position="370"/>
    </location>
</feature>
<keyword evidence="1" id="KW-0472">Membrane</keyword>
<feature type="transmembrane region" description="Helical" evidence="1">
    <location>
        <begin position="434"/>
        <end position="452"/>
    </location>
</feature>
<dbReference type="AlphaFoldDB" id="A0A0R2M4R6"/>
<dbReference type="InterPro" id="IPR018580">
    <property type="entry name" value="Uncharacterised_YfhO"/>
</dbReference>
<keyword evidence="1" id="KW-1133">Transmembrane helix</keyword>
<feature type="transmembrane region" description="Helical" evidence="1">
    <location>
        <begin position="135"/>
        <end position="163"/>
    </location>
</feature>
<dbReference type="PANTHER" id="PTHR38454">
    <property type="entry name" value="INTEGRAL MEMBRANE PROTEIN-RELATED"/>
    <property type="match status" value="1"/>
</dbReference>
<dbReference type="Pfam" id="PF09586">
    <property type="entry name" value="YfhO"/>
    <property type="match status" value="1"/>
</dbReference>
<evidence type="ECO:0000313" key="3">
    <source>
        <dbReference type="Proteomes" id="UP000051783"/>
    </source>
</evidence>
<feature type="transmembrane region" description="Helical" evidence="1">
    <location>
        <begin position="406"/>
        <end position="422"/>
    </location>
</feature>
<accession>A0A0R2M4R6</accession>
<protein>
    <submittedName>
        <fullName evidence="2">Integral membrane protein</fullName>
    </submittedName>
</protein>
<proteinExistence type="predicted"/>
<feature type="transmembrane region" description="Helical" evidence="1">
    <location>
        <begin position="291"/>
        <end position="311"/>
    </location>
</feature>
<sequence length="1028" mass="114529">MIKGRKIPLAVWYSLMFVLIAAISYSGLFLAGRTLIWEVDGIAQHFPILLTFQEILRGGGQGLFSWSWNLGLGADQLTTFAYYVVGDPFNYLVAFIPRAHLEWGYQALILLRLYFVGLAFLAFSHQFKFGRFSQLIGSLTYTFTAYTFYVGMHHPFFLLPMIWFPLLCWAIERVLRGHSWVPLSIITAVVIMSNFYFAYLLALGSLIYALVRFWARKREGAKMRSFLQLLWRLAVAVLLGVGMAGIILVPTLLAMLHATRASFNFANGLLTYPINYYVNLPNRLLTNGGSVQYWITLGLSGISFIGMIYTLRHFKRYWVLNWVLIAMMIGILMPSFAAVFNVFSTPSNRWLLMATLVFAYATMVLVDHLAELTAGDLKWIAGVSFGWLILIWLINGFYLNIRKHDIATYLILLALVGLLLAKRSLKLTSRQFNVLLLGVVTLNLANNGLGWLSTNTNSNSTEQIRQGTAMKWVKGYVDGAQTGLPKSGQFYRTALVPNYYTMRSAESDVPMVLGTHTVGSYFSVQNSYVGQLSQTLGNSEYAMNSPLGTLNGRTTFNNLLGVQYMFAREDQLKGQSLPAGYQVVKTKAGDPKIYPDQFIYGLSNHTGTVLLKSTNALPLAYTQTQRLNATKFNQLSAVDKEQALLQGAVTSGSASGVKTVAPKKTGQEVAYTVQADDTTVLDSTDKVIIYRNQHSTGTSNNLLSKLPDKTVTLTDKQRVSLTPATGMTNPSQRLLNLIQENQQWLAKNAETNANGLKSMISDVQGHQVPYQLTIKHPKRYRNTEMYLVLDGITYDRSSIKNELKTSQNTNVFTDRPYTKVDYLDDIRDGLKGNLSASGYSLNAQTVDNLVSFNQLGTTNMSDYEPRTKAVINLGNSHSARKTIVLNFTSIRGMHFKSAKLIAVPFGKAYAQQTHRLQQQGLQGLKVTNNQVTGKTRTTKASVLTTSIPYSTGWQLQVDGKPVKTQIVNLAFVGAQLSSGHHTIKLTYQTPGLTLGRWLNVICGLIVLGLAGWQGWCWYRGLGNDRHDG</sequence>
<feature type="transmembrane region" description="Helical" evidence="1">
    <location>
        <begin position="103"/>
        <end position="123"/>
    </location>
</feature>
<dbReference type="OrthoDB" id="9815466at2"/>
<comment type="caution">
    <text evidence="2">The sequence shown here is derived from an EMBL/GenBank/DDBJ whole genome shotgun (WGS) entry which is preliminary data.</text>
</comment>
<feature type="transmembrane region" description="Helical" evidence="1">
    <location>
        <begin position="183"/>
        <end position="208"/>
    </location>
</feature>
<feature type="transmembrane region" description="Helical" evidence="1">
    <location>
        <begin position="377"/>
        <end position="394"/>
    </location>
</feature>
<dbReference type="RefSeq" id="WP_157061176.1">
    <property type="nucleotide sequence ID" value="NZ_OY725316.1"/>
</dbReference>
<dbReference type="Proteomes" id="UP000051783">
    <property type="component" value="Unassembled WGS sequence"/>
</dbReference>
<feature type="transmembrane region" description="Helical" evidence="1">
    <location>
        <begin position="229"/>
        <end position="256"/>
    </location>
</feature>
<gene>
    <name evidence="2" type="ORF">IV64_GL001372</name>
</gene>
<dbReference type="PANTHER" id="PTHR38454:SF1">
    <property type="entry name" value="INTEGRAL MEMBRANE PROTEIN"/>
    <property type="match status" value="1"/>
</dbReference>
<evidence type="ECO:0000313" key="2">
    <source>
        <dbReference type="EMBL" id="KRO07452.1"/>
    </source>
</evidence>
<reference evidence="2 3" key="1">
    <citation type="journal article" date="2015" name="Genome Announc.">
        <title>Expanding the biotechnology potential of lactobacilli through comparative genomics of 213 strains and associated genera.</title>
        <authorList>
            <person name="Sun Z."/>
            <person name="Harris H.M."/>
            <person name="McCann A."/>
            <person name="Guo C."/>
            <person name="Argimon S."/>
            <person name="Zhang W."/>
            <person name="Yang X."/>
            <person name="Jeffery I.B."/>
            <person name="Cooney J.C."/>
            <person name="Kagawa T.F."/>
            <person name="Liu W."/>
            <person name="Song Y."/>
            <person name="Salvetti E."/>
            <person name="Wrobel A."/>
            <person name="Rasinkangas P."/>
            <person name="Parkhill J."/>
            <person name="Rea M.C."/>
            <person name="O'Sullivan O."/>
            <person name="Ritari J."/>
            <person name="Douillard F.P."/>
            <person name="Paul Ross R."/>
            <person name="Yang R."/>
            <person name="Briner A.E."/>
            <person name="Felis G.E."/>
            <person name="de Vos W.M."/>
            <person name="Barrangou R."/>
            <person name="Klaenhammer T.R."/>
            <person name="Caufield P.W."/>
            <person name="Cui Y."/>
            <person name="Zhang H."/>
            <person name="O'Toole P.W."/>
        </authorList>
    </citation>
    <scope>NUCLEOTIDE SEQUENCE [LARGE SCALE GENOMIC DNA]</scope>
    <source>
        <strain evidence="2 3">LMG 26013</strain>
    </source>
</reference>
<name>A0A0R2M4R6_9LACO</name>
<feature type="transmembrane region" description="Helical" evidence="1">
    <location>
        <begin position="12"/>
        <end position="31"/>
    </location>
</feature>
<dbReference type="STRING" id="942150.IV64_GL001372"/>
<dbReference type="PATRIC" id="fig|942150.3.peg.1415"/>
<keyword evidence="1" id="KW-0812">Transmembrane</keyword>